<organism evidence="2 3">
    <name type="scientific">Christiangramia sabulilitoris</name>
    <dbReference type="NCBI Taxonomy" id="2583991"/>
    <lineage>
        <taxon>Bacteria</taxon>
        <taxon>Pseudomonadati</taxon>
        <taxon>Bacteroidota</taxon>
        <taxon>Flavobacteriia</taxon>
        <taxon>Flavobacteriales</taxon>
        <taxon>Flavobacteriaceae</taxon>
        <taxon>Christiangramia</taxon>
    </lineage>
</organism>
<dbReference type="OrthoDB" id="32195at2"/>
<protein>
    <submittedName>
        <fullName evidence="2">DUF2357 domain-containing protein</fullName>
    </submittedName>
</protein>
<dbReference type="EMBL" id="VHSF01000003">
    <property type="protein sequence ID" value="TRO64157.1"/>
    <property type="molecule type" value="Genomic_DNA"/>
</dbReference>
<feature type="domain" description="DUF2357" evidence="1">
    <location>
        <begin position="80"/>
        <end position="329"/>
    </location>
</feature>
<dbReference type="AlphaFoldDB" id="A0A550HZJ6"/>
<proteinExistence type="predicted"/>
<sequence>MAEMGTISIELSDIKEGLCLFIDERKPGSLFELEDAVENNEARFQLVEGCFYDYTFNEKDFCFLKDRQQIVQPHSRNKHTGTLSPNIYVGTLSLPIYHDSKEVGTVELEIQSIKAGYRDDYRDMLELITEKCTDLLMQANTPVSHHFESDYTKDSKSLYQKFAFISSIIRTDEFAESVHRIVSAPVTTWKEINEKRDVRQERRFSNGNLRELVKGSNRTAIPKNHHLRSYGLNSLPGKISILRKSDSVDTPENRFIKHALQVFLKFCTDINKVSEPGTILFKESDNLIKELETHLHHNIFHEISRPESLRINSPVLQRKGGYREILRVWLMFDLAAKLIWKGGEDIYKGGKKDIAILYEYWLFFSLLDLFQAIFDIEPKDISELIKKTEDGLNLQIKQGKHTALNGIYKTGSRSLNIRFNYNRSFNGKKAYPSSGSYTTTMRPDYTLSFWPYGVTEGEAEKQELIVHIHFDAKYKVANLAELLKESNQEEELNEEKTRNRKGIYKNADLLKMHAYKDAIRRTGGAYVLYPGESSVIQKGFHEIIPGLGAFPVRPSKLDNGIGDLKAFILEVIEHFINRASQREKMAYKVYKIHKDNNPNELKEALPELLGENRALIPDDTFILVAYYKKQHWDWIIKNGLYNARANDNRGSLRLGPGEAGAKYLLLHSENEVVTSKLLKVTETGPRVFSKQTLIDKGYPSTPSQEYYLVYKVEQVKELEFLNQSWDITKLKNYRHGRGSALPFSVTLTELMKAIN</sequence>
<reference evidence="2 3" key="1">
    <citation type="submission" date="2019-06" db="EMBL/GenBank/DDBJ databases">
        <title>Gramella sabulilitoris sp. nov., isolated from a marine sand.</title>
        <authorList>
            <person name="Yoon J.-H."/>
        </authorList>
    </citation>
    <scope>NUCLEOTIDE SEQUENCE [LARGE SCALE GENOMIC DNA]</scope>
    <source>
        <strain evidence="2 3">HSMS-1</strain>
    </source>
</reference>
<name>A0A550HZJ6_9FLAO</name>
<dbReference type="Pfam" id="PF09823">
    <property type="entry name" value="DUF2357"/>
    <property type="match status" value="1"/>
</dbReference>
<accession>A0A550HZJ6</accession>
<evidence type="ECO:0000313" key="2">
    <source>
        <dbReference type="EMBL" id="TRO64157.1"/>
    </source>
</evidence>
<dbReference type="InterPro" id="IPR007505">
    <property type="entry name" value="PDDEXK_7"/>
</dbReference>
<keyword evidence="3" id="KW-1185">Reference proteome</keyword>
<evidence type="ECO:0000313" key="3">
    <source>
        <dbReference type="Proteomes" id="UP000315131"/>
    </source>
</evidence>
<dbReference type="Proteomes" id="UP000315131">
    <property type="component" value="Unassembled WGS sequence"/>
</dbReference>
<comment type="caution">
    <text evidence="2">The sequence shown here is derived from an EMBL/GenBank/DDBJ whole genome shotgun (WGS) entry which is preliminary data.</text>
</comment>
<dbReference type="InterPro" id="IPR018633">
    <property type="entry name" value="DUF2357"/>
</dbReference>
<dbReference type="Pfam" id="PF04411">
    <property type="entry name" value="PDDEXK_7"/>
    <property type="match status" value="1"/>
</dbReference>
<gene>
    <name evidence="2" type="ORF">FGM01_11660</name>
</gene>
<evidence type="ECO:0000259" key="1">
    <source>
        <dbReference type="Pfam" id="PF09823"/>
    </source>
</evidence>